<proteinExistence type="inferred from homology"/>
<dbReference type="EMBL" id="JAJNDC010000001">
    <property type="protein sequence ID" value="MCW9712800.1"/>
    <property type="molecule type" value="Genomic_DNA"/>
</dbReference>
<dbReference type="InterPro" id="IPR036551">
    <property type="entry name" value="Flavin_trans-like"/>
</dbReference>
<dbReference type="Proteomes" id="UP001207337">
    <property type="component" value="Unassembled WGS sequence"/>
</dbReference>
<comment type="function">
    <text evidence="3">Catalyzes two sequential steps in the biosynthesis of coenzyme A. In the first step cysteine is conjugated to 4'-phosphopantothenate to form 4-phosphopantothenoylcysteine. In the second step the latter compound is decarboxylated to form 4'-phosphopantotheine.</text>
</comment>
<comment type="function">
    <text evidence="4">Catalyzes two steps in the biosynthesis of coenzyme A. In the first step cysteine is conjugated to 4'-phosphopantothenate to form 4-phosphopantothenoylcysteine, in the latter compound is decarboxylated to form 4'-phosphopantotheine.</text>
</comment>
<feature type="binding site" evidence="3">
    <location>
        <position position="328"/>
    </location>
    <ligand>
        <name>CTP</name>
        <dbReference type="ChEBI" id="CHEBI:37563"/>
    </ligand>
</feature>
<name>A0ABT3PY63_9BACT</name>
<gene>
    <name evidence="3 7" type="primary">coaBC</name>
    <name evidence="7" type="ORF">LQ318_07775</name>
</gene>
<dbReference type="Gene3D" id="3.40.50.1950">
    <property type="entry name" value="Flavin prenyltransferase-like"/>
    <property type="match status" value="1"/>
</dbReference>
<evidence type="ECO:0000256" key="3">
    <source>
        <dbReference type="HAMAP-Rule" id="MF_02225"/>
    </source>
</evidence>
<keyword evidence="3" id="KW-0460">Magnesium</keyword>
<comment type="similarity">
    <text evidence="3 4">In the C-terminal section; belongs to the PPC synthetase family.</text>
</comment>
<keyword evidence="3 4" id="KW-0285">Flavoprotein</keyword>
<dbReference type="InterPro" id="IPR005252">
    <property type="entry name" value="CoaBC"/>
</dbReference>
<feature type="region of interest" description="Phosphopantothenoylcysteine decarboxylase" evidence="3">
    <location>
        <begin position="1"/>
        <end position="195"/>
    </location>
</feature>
<dbReference type="InterPro" id="IPR035929">
    <property type="entry name" value="CoaB-like_sf"/>
</dbReference>
<sequence>MLSGKRIILGVSGGIAAYKAAFLLRAYQKAGAEVRVTMTPDARRFVGAETFASLSKHSVAIDIFSENQTTSNSWTKHIDWGEWADLFVIAPCTANTLGKIAGGLSDNMLTATVMAARCPLLLCPTMDGEMYRSPAVKRNLETLKRDGIHILEPEEGYLASGLEGKGRLPKIENILAKSREIIKENLKEGLLTNKKVVVTAGPTREFIDPVRFISNPSSGKMGVAMARAAQKLGGEVSLIHGPIQVPIPKGLSSTEITSAHDLFEEVKKQADAEVIIMAAAVADFTPADTSDQKVKKDQADTSLSLQKTHDILSWLGKNKQNGQILIGFAMETENLIEQAKKKRARKKIDWILANSIASKESGFATDKNTIIALSEEYQQTFSGDKEIIAEQILNMIFGDKA</sequence>
<keyword evidence="3" id="KW-0479">Metal-binding</keyword>
<dbReference type="Gene3D" id="3.40.50.10300">
    <property type="entry name" value="CoaB-like"/>
    <property type="match status" value="1"/>
</dbReference>
<comment type="caution">
    <text evidence="7">The sequence shown here is derived from an EMBL/GenBank/DDBJ whole genome shotgun (WGS) entry which is preliminary data.</text>
</comment>
<dbReference type="NCBIfam" id="TIGR00521">
    <property type="entry name" value="coaBC_dfp"/>
    <property type="match status" value="1"/>
</dbReference>
<dbReference type="InterPro" id="IPR003382">
    <property type="entry name" value="Flavoprotein"/>
</dbReference>
<keyword evidence="1 3" id="KW-0210">Decarboxylase</keyword>
<evidence type="ECO:0000256" key="1">
    <source>
        <dbReference type="ARBA" id="ARBA00022793"/>
    </source>
</evidence>
<dbReference type="HAMAP" id="MF_02225">
    <property type="entry name" value="CoaBC"/>
    <property type="match status" value="1"/>
</dbReference>
<dbReference type="EC" id="4.1.1.36" evidence="3"/>
<comment type="caution">
    <text evidence="3">Lacks conserved residue(s) required for the propagation of feature annotation.</text>
</comment>
<keyword evidence="3 4" id="KW-0436">Ligase</keyword>
<comment type="similarity">
    <text evidence="3 4">In the N-terminal section; belongs to the HFCD (homo-oligomeric flavin containing Cys decarboxylase) superfamily.</text>
</comment>
<comment type="cofactor">
    <cofactor evidence="3">
        <name>FMN</name>
        <dbReference type="ChEBI" id="CHEBI:58210"/>
    </cofactor>
    <text evidence="3">Binds 1 FMN per subunit.</text>
</comment>
<feature type="binding site" evidence="3">
    <location>
        <position position="293"/>
    </location>
    <ligand>
        <name>CTP</name>
        <dbReference type="ChEBI" id="CHEBI:37563"/>
    </ligand>
</feature>
<comment type="pathway">
    <text evidence="3 4">Cofactor biosynthesis; coenzyme A biosynthesis; CoA from (R)-pantothenate: step 2/5.</text>
</comment>
<feature type="domain" description="Flavoprotein" evidence="5">
    <location>
        <begin position="5"/>
        <end position="179"/>
    </location>
</feature>
<feature type="binding site" evidence="3">
    <location>
        <position position="342"/>
    </location>
    <ligand>
        <name>CTP</name>
        <dbReference type="ChEBI" id="CHEBI:37563"/>
    </ligand>
</feature>
<dbReference type="GO" id="GO:0004633">
    <property type="term" value="F:phosphopantothenoylcysteine decarboxylase activity"/>
    <property type="evidence" value="ECO:0007669"/>
    <property type="project" value="UniProtKB-EC"/>
</dbReference>
<accession>A0ABT3PY63</accession>
<dbReference type="EC" id="6.3.2.5" evidence="3"/>
<keyword evidence="2 3" id="KW-0456">Lyase</keyword>
<organism evidence="7 8">
    <name type="scientific">Fodinibius salicampi</name>
    <dbReference type="NCBI Taxonomy" id="1920655"/>
    <lineage>
        <taxon>Bacteria</taxon>
        <taxon>Pseudomonadati</taxon>
        <taxon>Balneolota</taxon>
        <taxon>Balneolia</taxon>
        <taxon>Balneolales</taxon>
        <taxon>Balneolaceae</taxon>
        <taxon>Fodinibius</taxon>
    </lineage>
</organism>
<keyword evidence="3 4" id="KW-0288">FMN</keyword>
<dbReference type="PANTHER" id="PTHR14359:SF6">
    <property type="entry name" value="PHOSPHOPANTOTHENOYLCYSTEINE DECARBOXYLASE"/>
    <property type="match status" value="1"/>
</dbReference>
<evidence type="ECO:0000313" key="7">
    <source>
        <dbReference type="EMBL" id="MCW9712800.1"/>
    </source>
</evidence>
<dbReference type="InterPro" id="IPR007085">
    <property type="entry name" value="DNA/pantothenate-metab_flavo_C"/>
</dbReference>
<protein>
    <recommendedName>
        <fullName evidence="3">Coenzyme A biosynthesis bifunctional protein CoaBC</fullName>
    </recommendedName>
    <alternativeName>
        <fullName evidence="3">DNA/pantothenate metabolism flavoprotein</fullName>
    </alternativeName>
    <alternativeName>
        <fullName evidence="3">Phosphopantothenoylcysteine synthetase/decarboxylase</fullName>
        <shortName evidence="3">PPCS-PPCDC</shortName>
    </alternativeName>
    <domain>
        <recommendedName>
            <fullName evidence="3">Phosphopantothenoylcysteine decarboxylase</fullName>
            <shortName evidence="3">PPC decarboxylase</shortName>
            <shortName evidence="3">PPC-DC</shortName>
            <ecNumber evidence="3">4.1.1.36</ecNumber>
        </recommendedName>
        <alternativeName>
            <fullName evidence="3">CoaC</fullName>
        </alternativeName>
    </domain>
    <domain>
        <recommendedName>
            <fullName evidence="3">Phosphopantothenate--cysteine ligase</fullName>
            <ecNumber evidence="3">6.3.2.5</ecNumber>
        </recommendedName>
        <alternativeName>
            <fullName evidence="3">CoaB</fullName>
        </alternativeName>
        <alternativeName>
            <fullName evidence="3">Phosphopantothenoylcysteine synthetase</fullName>
            <shortName evidence="3">PPC synthetase</shortName>
            <shortName evidence="3">PPC-S</shortName>
        </alternativeName>
    </domain>
</protein>
<evidence type="ECO:0000259" key="6">
    <source>
        <dbReference type="Pfam" id="PF04127"/>
    </source>
</evidence>
<keyword evidence="8" id="KW-1185">Reference proteome</keyword>
<evidence type="ECO:0000313" key="8">
    <source>
        <dbReference type="Proteomes" id="UP001207337"/>
    </source>
</evidence>
<dbReference type="Pfam" id="PF04127">
    <property type="entry name" value="DFP"/>
    <property type="match status" value="1"/>
</dbReference>
<dbReference type="Pfam" id="PF02441">
    <property type="entry name" value="Flavoprotein"/>
    <property type="match status" value="1"/>
</dbReference>
<evidence type="ECO:0000256" key="2">
    <source>
        <dbReference type="ARBA" id="ARBA00023239"/>
    </source>
</evidence>
<feature type="domain" description="DNA/pantothenate metabolism flavoprotein C-terminal" evidence="6">
    <location>
        <begin position="191"/>
        <end position="396"/>
    </location>
</feature>
<comment type="catalytic activity">
    <reaction evidence="3 4">
        <text>N-[(R)-4-phosphopantothenoyl]-L-cysteine + H(+) = (R)-4'-phosphopantetheine + CO2</text>
        <dbReference type="Rhea" id="RHEA:16793"/>
        <dbReference type="ChEBI" id="CHEBI:15378"/>
        <dbReference type="ChEBI" id="CHEBI:16526"/>
        <dbReference type="ChEBI" id="CHEBI:59458"/>
        <dbReference type="ChEBI" id="CHEBI:61723"/>
        <dbReference type="EC" id="4.1.1.36"/>
    </reaction>
</comment>
<evidence type="ECO:0000259" key="5">
    <source>
        <dbReference type="Pfam" id="PF02441"/>
    </source>
</evidence>
<feature type="region of interest" description="Phosphopantothenate--cysteine ligase" evidence="3">
    <location>
        <begin position="196"/>
        <end position="401"/>
    </location>
</feature>
<reference evidence="7 8" key="1">
    <citation type="submission" date="2021-11" db="EMBL/GenBank/DDBJ databases">
        <title>Aliifidinibius sp. nov., a new bacterium isolated from saline soil.</title>
        <authorList>
            <person name="Galisteo C."/>
            <person name="De La Haba R."/>
            <person name="Sanchez-Porro C."/>
            <person name="Ventosa A."/>
        </authorList>
    </citation>
    <scope>NUCLEOTIDE SEQUENCE [LARGE SCALE GENOMIC DNA]</scope>
    <source>
        <strain evidence="7 8">KACC 190600</strain>
    </source>
</reference>
<dbReference type="PANTHER" id="PTHR14359">
    <property type="entry name" value="HOMO-OLIGOMERIC FLAVIN CONTAINING CYS DECARBOXYLASE FAMILY"/>
    <property type="match status" value="1"/>
</dbReference>
<evidence type="ECO:0000256" key="4">
    <source>
        <dbReference type="RuleBase" id="RU364078"/>
    </source>
</evidence>
<dbReference type="RefSeq" id="WP_265789008.1">
    <property type="nucleotide sequence ID" value="NZ_BAABRS010000001.1"/>
</dbReference>
<dbReference type="SUPFAM" id="SSF52507">
    <property type="entry name" value="Homo-oligomeric flavin-containing Cys decarboxylases, HFCD"/>
    <property type="match status" value="1"/>
</dbReference>
<feature type="binding site" evidence="3">
    <location>
        <position position="283"/>
    </location>
    <ligand>
        <name>CTP</name>
        <dbReference type="ChEBI" id="CHEBI:37563"/>
    </ligand>
</feature>
<feature type="binding site" evidence="3">
    <location>
        <position position="346"/>
    </location>
    <ligand>
        <name>CTP</name>
        <dbReference type="ChEBI" id="CHEBI:37563"/>
    </ligand>
</feature>
<comment type="catalytic activity">
    <reaction evidence="3 4">
        <text>(R)-4'-phosphopantothenate + L-cysteine + CTP = N-[(R)-4-phosphopantothenoyl]-L-cysteine + CMP + diphosphate + H(+)</text>
        <dbReference type="Rhea" id="RHEA:19397"/>
        <dbReference type="ChEBI" id="CHEBI:10986"/>
        <dbReference type="ChEBI" id="CHEBI:15378"/>
        <dbReference type="ChEBI" id="CHEBI:33019"/>
        <dbReference type="ChEBI" id="CHEBI:35235"/>
        <dbReference type="ChEBI" id="CHEBI:37563"/>
        <dbReference type="ChEBI" id="CHEBI:59458"/>
        <dbReference type="ChEBI" id="CHEBI:60377"/>
        <dbReference type="EC" id="6.3.2.5"/>
    </reaction>
</comment>
<dbReference type="SUPFAM" id="SSF102645">
    <property type="entry name" value="CoaB-like"/>
    <property type="match status" value="1"/>
</dbReference>
<comment type="cofactor">
    <cofactor evidence="3">
        <name>Mg(2+)</name>
        <dbReference type="ChEBI" id="CHEBI:18420"/>
    </cofactor>
</comment>
<dbReference type="GO" id="GO:0004632">
    <property type="term" value="F:phosphopantothenate--cysteine ligase activity"/>
    <property type="evidence" value="ECO:0007669"/>
    <property type="project" value="UniProtKB-EC"/>
</dbReference>
<keyword evidence="3" id="KW-0511">Multifunctional enzyme</keyword>
<comment type="pathway">
    <text evidence="3 4">Cofactor biosynthesis; coenzyme A biosynthesis; CoA from (R)-pantothenate: step 3/5.</text>
</comment>